<feature type="non-terminal residue" evidence="1">
    <location>
        <position position="49"/>
    </location>
</feature>
<dbReference type="AlphaFoldDB" id="X1ECL9"/>
<accession>X1ECL9</accession>
<evidence type="ECO:0000313" key="1">
    <source>
        <dbReference type="EMBL" id="GAH14889.1"/>
    </source>
</evidence>
<sequence>MYGMAPKGHMIRQLEVGYGTWLNPIKITDSAMIIILDPACPAPDVEDTE</sequence>
<reference evidence="1" key="1">
    <citation type="journal article" date="2014" name="Front. Microbiol.">
        <title>High frequency of phylogenetically diverse reductive dehalogenase-homologous genes in deep subseafloor sedimentary metagenomes.</title>
        <authorList>
            <person name="Kawai M."/>
            <person name="Futagami T."/>
            <person name="Toyoda A."/>
            <person name="Takaki Y."/>
            <person name="Nishi S."/>
            <person name="Hori S."/>
            <person name="Arai W."/>
            <person name="Tsubouchi T."/>
            <person name="Morono Y."/>
            <person name="Uchiyama I."/>
            <person name="Ito T."/>
            <person name="Fujiyama A."/>
            <person name="Inagaki F."/>
            <person name="Takami H."/>
        </authorList>
    </citation>
    <scope>NUCLEOTIDE SEQUENCE</scope>
    <source>
        <strain evidence="1">Expedition CK06-06</strain>
    </source>
</reference>
<name>X1ECL9_9ZZZZ</name>
<gene>
    <name evidence="1" type="ORF">S01H4_56582</name>
</gene>
<proteinExistence type="predicted"/>
<dbReference type="EMBL" id="BART01032803">
    <property type="protein sequence ID" value="GAH14889.1"/>
    <property type="molecule type" value="Genomic_DNA"/>
</dbReference>
<comment type="caution">
    <text evidence="1">The sequence shown here is derived from an EMBL/GenBank/DDBJ whole genome shotgun (WGS) entry which is preliminary data.</text>
</comment>
<organism evidence="1">
    <name type="scientific">marine sediment metagenome</name>
    <dbReference type="NCBI Taxonomy" id="412755"/>
    <lineage>
        <taxon>unclassified sequences</taxon>
        <taxon>metagenomes</taxon>
        <taxon>ecological metagenomes</taxon>
    </lineage>
</organism>
<protein>
    <submittedName>
        <fullName evidence="1">Uncharacterized protein</fullName>
    </submittedName>
</protein>